<organism evidence="5">
    <name type="scientific">Kwoniella dejecticola CBS 10117</name>
    <dbReference type="NCBI Taxonomy" id="1296121"/>
    <lineage>
        <taxon>Eukaryota</taxon>
        <taxon>Fungi</taxon>
        <taxon>Dikarya</taxon>
        <taxon>Basidiomycota</taxon>
        <taxon>Agaricomycotina</taxon>
        <taxon>Tremellomycetes</taxon>
        <taxon>Tremellales</taxon>
        <taxon>Cryptococcaceae</taxon>
        <taxon>Kwoniella</taxon>
    </lineage>
</organism>
<evidence type="ECO:0000256" key="1">
    <source>
        <dbReference type="ARBA" id="ARBA00010546"/>
    </source>
</evidence>
<feature type="region of interest" description="Disordered" evidence="3">
    <location>
        <begin position="71"/>
        <end position="225"/>
    </location>
</feature>
<feature type="compositionally biased region" description="Acidic residues" evidence="3">
    <location>
        <begin position="114"/>
        <end position="134"/>
    </location>
</feature>
<feature type="region of interest" description="Disordered" evidence="3">
    <location>
        <begin position="802"/>
        <end position="826"/>
    </location>
</feature>
<comment type="similarity">
    <text evidence="1 2">Belongs to the NPR3 family.</text>
</comment>
<dbReference type="KEGG" id="kdj:28971936"/>
<evidence type="ECO:0000256" key="2">
    <source>
        <dbReference type="RuleBase" id="RU368069"/>
    </source>
</evidence>
<dbReference type="Pfam" id="PF03666">
    <property type="entry name" value="NPR3"/>
    <property type="match status" value="1"/>
</dbReference>
<dbReference type="PANTHER" id="PTHR13153">
    <property type="entry name" value="CGTHBA PROTEIN -14 GENE PROTEIN"/>
    <property type="match status" value="1"/>
</dbReference>
<feature type="compositionally biased region" description="Polar residues" evidence="3">
    <location>
        <begin position="174"/>
        <end position="190"/>
    </location>
</feature>
<dbReference type="EMBL" id="KI894037">
    <property type="protein sequence ID" value="OBR81467.1"/>
    <property type="molecule type" value="Genomic_DNA"/>
</dbReference>
<feature type="region of interest" description="Disordered" evidence="3">
    <location>
        <begin position="518"/>
        <end position="541"/>
    </location>
</feature>
<feature type="compositionally biased region" description="Polar residues" evidence="3">
    <location>
        <begin position="309"/>
        <end position="323"/>
    </location>
</feature>
<feature type="compositionally biased region" description="Polar residues" evidence="3">
    <location>
        <begin position="814"/>
        <end position="825"/>
    </location>
</feature>
<gene>
    <name evidence="5" type="ORF">I303_08237</name>
</gene>
<dbReference type="GO" id="GO:0034198">
    <property type="term" value="P:cellular response to amino acid starvation"/>
    <property type="evidence" value="ECO:0007669"/>
    <property type="project" value="TreeGrafter"/>
</dbReference>
<evidence type="ECO:0000259" key="4">
    <source>
        <dbReference type="Pfam" id="PF24064"/>
    </source>
</evidence>
<dbReference type="InterPro" id="IPR056603">
    <property type="entry name" value="HTH_NPRL3"/>
</dbReference>
<keyword evidence="2" id="KW-0469">Meiosis</keyword>
<dbReference type="RefSeq" id="XP_018259309.2">
    <property type="nucleotide sequence ID" value="XM_018411497.2"/>
</dbReference>
<evidence type="ECO:0000256" key="3">
    <source>
        <dbReference type="SAM" id="MobiDB-lite"/>
    </source>
</evidence>
<dbReference type="GO" id="GO:0010508">
    <property type="term" value="P:positive regulation of autophagy"/>
    <property type="evidence" value="ECO:0007669"/>
    <property type="project" value="TreeGrafter"/>
</dbReference>
<feature type="compositionally biased region" description="Acidic residues" evidence="3">
    <location>
        <begin position="518"/>
        <end position="534"/>
    </location>
</feature>
<dbReference type="GO" id="GO:1990130">
    <property type="term" value="C:GATOR1 complex"/>
    <property type="evidence" value="ECO:0007669"/>
    <property type="project" value="TreeGrafter"/>
</dbReference>
<comment type="function">
    <text evidence="2">Mediates inactivation of the TORC1 complex in response to amino acid starvation. Required for meiotic nuclear division.</text>
</comment>
<feature type="compositionally biased region" description="Low complexity" evidence="3">
    <location>
        <begin position="195"/>
        <end position="208"/>
    </location>
</feature>
<feature type="domain" description="GATOR1 complex protein NPRL3 C-terminal HTH" evidence="4">
    <location>
        <begin position="904"/>
        <end position="961"/>
    </location>
</feature>
<proteinExistence type="inferred from homology"/>
<feature type="compositionally biased region" description="Low complexity" evidence="3">
    <location>
        <begin position="161"/>
        <end position="173"/>
    </location>
</feature>
<feature type="compositionally biased region" description="Low complexity" evidence="3">
    <location>
        <begin position="139"/>
        <end position="149"/>
    </location>
</feature>
<dbReference type="AlphaFoldDB" id="A0A1A5ZUI4"/>
<feature type="region of interest" description="Disordered" evidence="3">
    <location>
        <begin position="283"/>
        <end position="361"/>
    </location>
</feature>
<feature type="compositionally biased region" description="Basic residues" evidence="3">
    <location>
        <begin position="80"/>
        <end position="98"/>
    </location>
</feature>
<dbReference type="GO" id="GO:0051321">
    <property type="term" value="P:meiotic cell cycle"/>
    <property type="evidence" value="ECO:0007669"/>
    <property type="project" value="UniProtKB-UniRule"/>
</dbReference>
<dbReference type="GeneID" id="28971936"/>
<dbReference type="PANTHER" id="PTHR13153:SF5">
    <property type="entry name" value="GATOR COMPLEX PROTEIN NPRL3"/>
    <property type="match status" value="1"/>
</dbReference>
<accession>A0A1A5ZUI4</accession>
<reference evidence="5" key="1">
    <citation type="submission" date="2013-07" db="EMBL/GenBank/DDBJ databases">
        <title>The Genome Sequence of Cryptococcus dejecticola CBS10117.</title>
        <authorList>
            <consortium name="The Broad Institute Genome Sequencing Platform"/>
            <person name="Cuomo C."/>
            <person name="Litvintseva A."/>
            <person name="Chen Y."/>
            <person name="Heitman J."/>
            <person name="Sun S."/>
            <person name="Springer D."/>
            <person name="Dromer F."/>
            <person name="Young S.K."/>
            <person name="Zeng Q."/>
            <person name="Gargeya S."/>
            <person name="Fitzgerald M."/>
            <person name="Abouelleil A."/>
            <person name="Alvarado L."/>
            <person name="Berlin A.M."/>
            <person name="Chapman S.B."/>
            <person name="Dewar J."/>
            <person name="Goldberg J."/>
            <person name="Griggs A."/>
            <person name="Gujja S."/>
            <person name="Hansen M."/>
            <person name="Howarth C."/>
            <person name="Imamovic A."/>
            <person name="Larimer J."/>
            <person name="McCowan C."/>
            <person name="Murphy C."/>
            <person name="Pearson M."/>
            <person name="Priest M."/>
            <person name="Roberts A."/>
            <person name="Saif S."/>
            <person name="Shea T."/>
            <person name="Sykes S."/>
            <person name="Wortman J."/>
            <person name="Nusbaum C."/>
            <person name="Birren B."/>
        </authorList>
    </citation>
    <scope>NUCLEOTIDE SEQUENCE [LARGE SCALE GENOMIC DNA]</scope>
    <source>
        <strain evidence="5">CBS 10117</strain>
    </source>
</reference>
<name>A0A1A5ZUI4_9TREE</name>
<keyword evidence="2" id="KW-0732">Signal</keyword>
<dbReference type="GO" id="GO:0005774">
    <property type="term" value="C:vacuolar membrane"/>
    <property type="evidence" value="ECO:0007669"/>
    <property type="project" value="UniProtKB-SubCell"/>
</dbReference>
<dbReference type="InterPro" id="IPR005365">
    <property type="entry name" value="Npr3"/>
</dbReference>
<dbReference type="GO" id="GO:0038202">
    <property type="term" value="P:TORC1 signaling"/>
    <property type="evidence" value="ECO:0007669"/>
    <property type="project" value="TreeGrafter"/>
</dbReference>
<protein>
    <recommendedName>
        <fullName evidence="2">Nitrogen permease regulator 3</fullName>
    </recommendedName>
    <alternativeName>
        <fullName evidence="2">Required for meiotic nuclear division protein 11</fullName>
    </alternativeName>
</protein>
<dbReference type="Pfam" id="PF24064">
    <property type="entry name" value="HTH_NPRL3"/>
    <property type="match status" value="1"/>
</dbReference>
<feature type="compositionally biased region" description="Basic and acidic residues" evidence="3">
    <location>
        <begin position="102"/>
        <end position="113"/>
    </location>
</feature>
<evidence type="ECO:0000313" key="5">
    <source>
        <dbReference type="EMBL" id="OBR81467.1"/>
    </source>
</evidence>
<feature type="compositionally biased region" description="Basic and acidic residues" evidence="3">
    <location>
        <begin position="209"/>
        <end position="225"/>
    </location>
</feature>
<dbReference type="STRING" id="1296121.A0A1A5ZUI4"/>
<comment type="subcellular location">
    <subcellularLocation>
        <location evidence="2">Vacuole membrane</location>
        <topology evidence="2">Peripheral membrane protein</topology>
    </subcellularLocation>
</comment>
<feature type="compositionally biased region" description="Basic and acidic residues" evidence="3">
    <location>
        <begin position="283"/>
        <end position="299"/>
    </location>
</feature>
<dbReference type="GO" id="GO:1904262">
    <property type="term" value="P:negative regulation of TORC1 signaling"/>
    <property type="evidence" value="ECO:0007669"/>
    <property type="project" value="TreeGrafter"/>
</dbReference>
<sequence length="971" mass="109966">MAENILGFLLVTSSSRGRAVFRYPPDPASPNIRLAQPIYPSATFTATDFDVDYKNPHLGVTNALRRKLYGEDGKASSAAHSHRKSDRSGQRLKGKNKIHPMYYDDHSTDHSSNDENDGEDDDGDGTSSDEDSDYDVIWSHQTNQSQNQSQRDDLQSAMHANSNGNNNGNSNGNTRDQSSAFRSVDSSISNDASRRGSGSTTTATITDTQRQHHDGNTKWTESDLKKEKEKNDLQYNYALGYHLDFLSDMLTPPRAACNRKFEICVGSVVFLGHPVCCNSEGKWEIPKEDDPELVEDHSLPTRGRRTRDQQLSASSNHQSNLTTLVEHKKEGGNSRESLTAFSSPETPHPVSDHSNPLEKDDTPNLNMFHLVLIIDKPDPKPGTEAHDEHHHQTLGMYDEIYREIAFKWTAAAWKLQCESNFVGKQTWTMARYKEKCLVEGIPITDCCKWMYANMPLDRSLNSLFLRLHQLKNRPANPLHSYLPTTITTHMGDMTIHTVLSPKTVDADEAWAHWGEMDEYSESDVSDSDESEWDDPTTPIRRPDLRVEPWQTLLLIDDDATERANEISTAIIGLGVGMEGQSLASIAGERRGSKATTATIQDQEDETQLMKALIEACDVTKPLVDIAHSLRFDLEAIVIPLARELVENKKAILVDVINTRLRSIVMPTTIDEHTVSIEQYTARFSREFPTLPPFTAFISQISSSPSPFRDILPADPDLPTRKFYMSALIWLLKQDLVVQVHTRARVFARKEIKVEAWKRLWKRRRDKWLNLLHQQQQQQKEIMKSPTGSDLITPKASEMNNINPLDIVSVPPPNTKSTMTSVNGNVNAKGYSDRNTMRGEIWDITDKRCLDYDPELEIDSDEDVESQAEKKFQHFKIDQEEPLKSEIPKFGSSFIFKPSRAQKDEARWLRVIRECGDEVLASKFDLVVQYLDGVTTFEEISYRTGLPKRELERLVNLYKEDVSDAIPPLPAE</sequence>
<feature type="compositionally biased region" description="Polar residues" evidence="3">
    <location>
        <begin position="334"/>
        <end position="345"/>
    </location>
</feature>
<dbReference type="VEuPathDB" id="FungiDB:I303_08237"/>
<dbReference type="OrthoDB" id="18648at2759"/>